<dbReference type="EMBL" id="GADI01005483">
    <property type="protein sequence ID" value="JAA68325.1"/>
    <property type="molecule type" value="mRNA"/>
</dbReference>
<evidence type="ECO:0000313" key="1">
    <source>
        <dbReference type="EMBL" id="JAA68325.1"/>
    </source>
</evidence>
<dbReference type="InterPro" id="IPR050951">
    <property type="entry name" value="Retrovirus_Pol_polyprotein"/>
</dbReference>
<dbReference type="AlphaFoldDB" id="A0A0K8RB02"/>
<dbReference type="Gene3D" id="3.30.70.270">
    <property type="match status" value="1"/>
</dbReference>
<dbReference type="PANTHER" id="PTHR37984:SF9">
    <property type="entry name" value="INTEGRASE CATALYTIC DOMAIN-CONTAINING PROTEIN"/>
    <property type="match status" value="1"/>
</dbReference>
<sequence length="127" mass="14872">MKLKSSKCEFRKTKIKFPGRVRGQNGIAEDLEKTEVNRKMPPPENTTKLRSFLFMVNQLAKFFTGLAGKTKPLREPLLNETSWCWHQLQQRAFDEIKADLSLTTTPVLCYYDSRSLRHYQQTLHHMA</sequence>
<dbReference type="GO" id="GO:0071897">
    <property type="term" value="P:DNA biosynthetic process"/>
    <property type="evidence" value="ECO:0007669"/>
    <property type="project" value="UniProtKB-ARBA"/>
</dbReference>
<dbReference type="SUPFAM" id="SSF56672">
    <property type="entry name" value="DNA/RNA polymerases"/>
    <property type="match status" value="1"/>
</dbReference>
<reference evidence="1" key="1">
    <citation type="submission" date="2012-12" db="EMBL/GenBank/DDBJ databases">
        <title>Identification and characterization of a phenylalanine ammonia-lyase gene family in Isatis indigotica Fort.</title>
        <authorList>
            <person name="Liu Q."/>
            <person name="Chen J."/>
            <person name="Zhou X."/>
            <person name="Di P."/>
            <person name="Xiao Y."/>
            <person name="Xuan H."/>
            <person name="Zhang L."/>
            <person name="Chen W."/>
        </authorList>
    </citation>
    <scope>NUCLEOTIDE SEQUENCE</scope>
    <source>
        <tissue evidence="1">Salivary gland</tissue>
    </source>
</reference>
<organism evidence="1">
    <name type="scientific">Ixodes ricinus</name>
    <name type="common">Common tick</name>
    <name type="synonym">Acarus ricinus</name>
    <dbReference type="NCBI Taxonomy" id="34613"/>
    <lineage>
        <taxon>Eukaryota</taxon>
        <taxon>Metazoa</taxon>
        <taxon>Ecdysozoa</taxon>
        <taxon>Arthropoda</taxon>
        <taxon>Chelicerata</taxon>
        <taxon>Arachnida</taxon>
        <taxon>Acari</taxon>
        <taxon>Parasitiformes</taxon>
        <taxon>Ixodida</taxon>
        <taxon>Ixodoidea</taxon>
        <taxon>Ixodidae</taxon>
        <taxon>Ixodinae</taxon>
        <taxon>Ixodes</taxon>
    </lineage>
</organism>
<proteinExistence type="evidence at transcript level"/>
<dbReference type="PANTHER" id="PTHR37984">
    <property type="entry name" value="PROTEIN CBG26694"/>
    <property type="match status" value="1"/>
</dbReference>
<dbReference type="InterPro" id="IPR043128">
    <property type="entry name" value="Rev_trsase/Diguanyl_cyclase"/>
</dbReference>
<accession>A0A0K8RB02</accession>
<dbReference type="InterPro" id="IPR043502">
    <property type="entry name" value="DNA/RNA_pol_sf"/>
</dbReference>
<name>A0A0K8RB02_IXORI</name>
<protein>
    <submittedName>
        <fullName evidence="1">Putative gypsy nogag</fullName>
    </submittedName>
</protein>